<dbReference type="Pfam" id="PF21054">
    <property type="entry name" value="RUBC_PIKBD"/>
    <property type="match status" value="1"/>
</dbReference>
<accession>A0ABP1R463</accession>
<dbReference type="Proteomes" id="UP001642540">
    <property type="component" value="Unassembled WGS sequence"/>
</dbReference>
<dbReference type="InterPro" id="IPR025258">
    <property type="entry name" value="RH_dom"/>
</dbReference>
<comment type="caution">
    <text evidence="4">The sequence shown here is derived from an EMBL/GenBank/DDBJ whole genome shotgun (WGS) entry which is preliminary data.</text>
</comment>
<dbReference type="Pfam" id="PF13901">
    <property type="entry name" value="RH_dom"/>
    <property type="match status" value="1"/>
</dbReference>
<dbReference type="PANTHER" id="PTHR45971">
    <property type="entry name" value="PHOX (PX) DOMAIN-CONTAINING PROTEIN"/>
    <property type="match status" value="1"/>
</dbReference>
<dbReference type="InterPro" id="IPR052428">
    <property type="entry name" value="Autophagy_HostDef_Reg"/>
</dbReference>
<evidence type="ECO:0000313" key="5">
    <source>
        <dbReference type="Proteomes" id="UP001642540"/>
    </source>
</evidence>
<evidence type="ECO:0000313" key="4">
    <source>
        <dbReference type="EMBL" id="CAL8118967.1"/>
    </source>
</evidence>
<dbReference type="CDD" id="cd15489">
    <property type="entry name" value="PHD_SF"/>
    <property type="match status" value="1"/>
</dbReference>
<dbReference type="SUPFAM" id="SSF140741">
    <property type="entry name" value="RUN domain-like"/>
    <property type="match status" value="1"/>
</dbReference>
<organism evidence="4 5">
    <name type="scientific">Orchesella dallaii</name>
    <dbReference type="NCBI Taxonomy" id="48710"/>
    <lineage>
        <taxon>Eukaryota</taxon>
        <taxon>Metazoa</taxon>
        <taxon>Ecdysozoa</taxon>
        <taxon>Arthropoda</taxon>
        <taxon>Hexapoda</taxon>
        <taxon>Collembola</taxon>
        <taxon>Entomobryomorpha</taxon>
        <taxon>Entomobryoidea</taxon>
        <taxon>Orchesellidae</taxon>
        <taxon>Orchesellinae</taxon>
        <taxon>Orchesella</taxon>
    </lineage>
</organism>
<evidence type="ECO:0000256" key="2">
    <source>
        <dbReference type="SAM" id="MobiDB-lite"/>
    </source>
</evidence>
<name>A0ABP1R463_9HEXA</name>
<dbReference type="SMART" id="SM01175">
    <property type="entry name" value="DUF4206"/>
    <property type="match status" value="1"/>
</dbReference>
<feature type="region of interest" description="Disordered" evidence="2">
    <location>
        <begin position="236"/>
        <end position="277"/>
    </location>
</feature>
<feature type="domain" description="Rubicon Homology" evidence="3">
    <location>
        <begin position="616"/>
        <end position="819"/>
    </location>
</feature>
<feature type="compositionally biased region" description="Low complexity" evidence="2">
    <location>
        <begin position="473"/>
        <end position="482"/>
    </location>
</feature>
<keyword evidence="1" id="KW-0072">Autophagy</keyword>
<dbReference type="InterPro" id="IPR037213">
    <property type="entry name" value="Run_dom_sf"/>
</dbReference>
<keyword evidence="5" id="KW-1185">Reference proteome</keyword>
<gene>
    <name evidence="4" type="ORF">ODALV1_LOCUS18336</name>
</gene>
<sequence>MLSAVNEPLECPKTLLIGLVKVVELTIDISVHRHSLFHLSSSRNHLHSRIKAILKHGARIRHHIIYSQPSFAAFDTWLEDSLNDFSILTVLQKRRRDHDLQDLYYDWAFLRDQDLFQAFIDILTVLSTRDVAPLFKIMAMEAKLQFSTVTKSQPQTMPLSGDPLLASLLATEDTKIQGERVAATSLAIDIPNTSSRANIRDSFDTVDTKKVFQAKQATVISTTPKLRRSIPSFSYSYTSPVSSPPVDRVQTESLSTLSAPETSSMLQPPGLKATASSGSESVVEYGALLSPALLSQRKSSSDESKITKKRSGWTESFLESDGLLLPPLIGHFPIPQKGQTLTSFLSSLSDNLPDLDRENAHFNVSEALISAFERIKIQKFQEKKKTDQQETVDEDVFGTVKKNVGATIDHPDHPGPSSKSPRRHRHFRRDIPTNVFTETEESELEYWRTSRRPPPFLRKKPRTHAGSDGLGVASQTSSSLTSSEDDDFLSSSFSAENVAFNLLRHSKISDKHLPPASDLQWLVSEREAPQALLPLPKVKTASGSESDFSCSANESSIGKIDNHIRLRGTIDWAPPRAQIIFTVHPSPSLNILIKTQRCRCAGCGTKVDVKYASTFRYCHYLGRYFCTGCHTGKKARLPQMIIHQWDFSPHPVSNFSATLLEKLQSDPVYNILAINKNIYKKVKLNNFRNYRIQLRTLKEYIENCKSASFLQQELEKFPQYYANDVDLYSLEDLVHLRFSSGLPIKTKDFVAVAIKHVLHCELCKGLGFICEICNRNETLFPFQINRVSRCSQCASCFHLKCFNPEGNECPKCLRISARRNNLDIHAAVIPESTDSLNVTC</sequence>
<protein>
    <recommendedName>
        <fullName evidence="3">Rubicon Homology domain-containing protein</fullName>
    </recommendedName>
</protein>
<proteinExistence type="predicted"/>
<dbReference type="PANTHER" id="PTHR45971:SF1">
    <property type="entry name" value="RUBICON, ISOFORM A"/>
    <property type="match status" value="1"/>
</dbReference>
<dbReference type="InterPro" id="IPR048569">
    <property type="entry name" value="RUBC_PIKBD"/>
</dbReference>
<evidence type="ECO:0000259" key="3">
    <source>
        <dbReference type="SMART" id="SM01175"/>
    </source>
</evidence>
<dbReference type="EMBL" id="CAXLJM020000057">
    <property type="protein sequence ID" value="CAL8118967.1"/>
    <property type="molecule type" value="Genomic_DNA"/>
</dbReference>
<feature type="compositionally biased region" description="Polar residues" evidence="2">
    <location>
        <begin position="251"/>
        <end position="266"/>
    </location>
</feature>
<feature type="region of interest" description="Disordered" evidence="2">
    <location>
        <begin position="404"/>
        <end position="486"/>
    </location>
</feature>
<feature type="compositionally biased region" description="Low complexity" evidence="2">
    <location>
        <begin position="236"/>
        <end position="246"/>
    </location>
</feature>
<evidence type="ECO:0000256" key="1">
    <source>
        <dbReference type="ARBA" id="ARBA00023006"/>
    </source>
</evidence>
<reference evidence="4 5" key="1">
    <citation type="submission" date="2024-08" db="EMBL/GenBank/DDBJ databases">
        <authorList>
            <person name="Cucini C."/>
            <person name="Frati F."/>
        </authorList>
    </citation>
    <scope>NUCLEOTIDE SEQUENCE [LARGE SCALE GENOMIC DNA]</scope>
</reference>